<dbReference type="Proteomes" id="UP000789405">
    <property type="component" value="Unassembled WGS sequence"/>
</dbReference>
<evidence type="ECO:0000313" key="1">
    <source>
        <dbReference type="EMBL" id="CAG8447156.1"/>
    </source>
</evidence>
<protein>
    <submittedName>
        <fullName evidence="1">15963_t:CDS:1</fullName>
    </submittedName>
</protein>
<keyword evidence="2" id="KW-1185">Reference proteome</keyword>
<name>A0A9N8YR33_9GLOM</name>
<dbReference type="EMBL" id="CAJVPY010000058">
    <property type="protein sequence ID" value="CAG8447156.1"/>
    <property type="molecule type" value="Genomic_DNA"/>
</dbReference>
<organism evidence="1 2">
    <name type="scientific">Dentiscutata erythropus</name>
    <dbReference type="NCBI Taxonomy" id="1348616"/>
    <lineage>
        <taxon>Eukaryota</taxon>
        <taxon>Fungi</taxon>
        <taxon>Fungi incertae sedis</taxon>
        <taxon>Mucoromycota</taxon>
        <taxon>Glomeromycotina</taxon>
        <taxon>Glomeromycetes</taxon>
        <taxon>Diversisporales</taxon>
        <taxon>Gigasporaceae</taxon>
        <taxon>Dentiscutata</taxon>
    </lineage>
</organism>
<comment type="caution">
    <text evidence="1">The sequence shown here is derived from an EMBL/GenBank/DDBJ whole genome shotgun (WGS) entry which is preliminary data.</text>
</comment>
<evidence type="ECO:0000313" key="2">
    <source>
        <dbReference type="Proteomes" id="UP000789405"/>
    </source>
</evidence>
<dbReference type="AlphaFoldDB" id="A0A9N8YR33"/>
<accession>A0A9N8YR33</accession>
<reference evidence="1" key="1">
    <citation type="submission" date="2021-06" db="EMBL/GenBank/DDBJ databases">
        <authorList>
            <person name="Kallberg Y."/>
            <person name="Tangrot J."/>
            <person name="Rosling A."/>
        </authorList>
    </citation>
    <scope>NUCLEOTIDE SEQUENCE</scope>
    <source>
        <strain evidence="1">MA453B</strain>
    </source>
</reference>
<gene>
    <name evidence="1" type="ORF">DERYTH_LOCUS288</name>
</gene>
<proteinExistence type="predicted"/>
<sequence length="375" mass="45242">MAQFTKIQQLLQQLEISFDANNFHALFSHIVRNHENFDKDDWKSLIQFNENWEALGFKKAKEIYSSMNKNKGLQNTKLSTKGFSNESEKKQAKLHPQYKHNEMNHSNSISQWESEKKQAKPRIQYKHNEMNHSNAICLWESEKKQAKPHPQYKDNEMNHSNSISQWEFEKKHAKPRIQYKHNEMNHSNSISQWESEKKQAKPHLQYKHNEMNHSNSISQWESEKKQAKPRLQYKHNEMNHSNSISQWKCHDCGFYPNRVWRVRCYKCNVFRSDLNIETFDPYKMPSMAISENDKYLLRTEIIRAKGDKAEEEVKRLGYKYLDWQNYWKKIPNEVVNCKKLDHKAQESLYSETRHKSLAWCDTCKYYYHFDWSGYD</sequence>
<dbReference type="OrthoDB" id="2307647at2759"/>